<evidence type="ECO:0000313" key="1">
    <source>
        <dbReference type="EMBL" id="BAB06788.1"/>
    </source>
</evidence>
<accession>Q9K8D7</accession>
<organism evidence="1 2">
    <name type="scientific">Halalkalibacterium halodurans (strain ATCC BAA-125 / DSM 18197 / FERM 7344 / JCM 9153 / C-125)</name>
    <name type="common">Bacillus halodurans</name>
    <dbReference type="NCBI Taxonomy" id="272558"/>
    <lineage>
        <taxon>Bacteria</taxon>
        <taxon>Bacillati</taxon>
        <taxon>Bacillota</taxon>
        <taxon>Bacilli</taxon>
        <taxon>Bacillales</taxon>
        <taxon>Bacillaceae</taxon>
        <taxon>Halalkalibacterium (ex Joshi et al. 2022)</taxon>
    </lineage>
</organism>
<name>Q9K8D7_HALH5</name>
<dbReference type="KEGG" id="bha:BH3069"/>
<sequence length="42" mass="5136">MKRYLFFLHDWKGYRFSEVRKTITFASKGSMNELSFSFYTNT</sequence>
<keyword evidence="2" id="KW-1185">Reference proteome</keyword>
<evidence type="ECO:0000313" key="2">
    <source>
        <dbReference type="Proteomes" id="UP000001258"/>
    </source>
</evidence>
<reference evidence="1 2" key="1">
    <citation type="journal article" date="2000" name="Nucleic Acids Res.">
        <title>Complete genome sequence of the alkaliphilic bacterium Bacillus halodurans and genomic sequence comparison with Bacillus subtilis.</title>
        <authorList>
            <person name="Takami H."/>
            <person name="Nakasone K."/>
            <person name="Takaki Y."/>
            <person name="Maeno G."/>
            <person name="Sasaki R."/>
            <person name="Masui N."/>
            <person name="Fuji F."/>
            <person name="Hirama C."/>
            <person name="Nakamura Y."/>
            <person name="Ogasawara N."/>
            <person name="Kuhara S."/>
            <person name="Horikoshi K."/>
        </authorList>
    </citation>
    <scope>NUCLEOTIDE SEQUENCE [LARGE SCALE GENOMIC DNA]</scope>
    <source>
        <strain evidence="2">ATCC BAA-125 / DSM 18197 / FERM 7344 / JCM 9153 / C-125</strain>
    </source>
</reference>
<gene>
    <name evidence="1" type="ordered locus">BH3069</name>
</gene>
<proteinExistence type="predicted"/>
<dbReference type="AlphaFoldDB" id="Q9K8D7"/>
<dbReference type="EMBL" id="BA000004">
    <property type="protein sequence ID" value="BAB06788.1"/>
    <property type="molecule type" value="Genomic_DNA"/>
</dbReference>
<dbReference type="STRING" id="272558.gene:10728981"/>
<dbReference type="Proteomes" id="UP000001258">
    <property type="component" value="Chromosome"/>
</dbReference>
<dbReference type="PIR" id="E84033">
    <property type="entry name" value="E84033"/>
</dbReference>
<dbReference type="HOGENOM" id="CLU_3247255_0_0_9"/>
<protein>
    <submittedName>
        <fullName evidence="1">BH3069 protein</fullName>
    </submittedName>
</protein>